<dbReference type="CDD" id="cd00112">
    <property type="entry name" value="LDLa"/>
    <property type="match status" value="2"/>
</dbReference>
<dbReference type="SMART" id="SM00192">
    <property type="entry name" value="LDLa"/>
    <property type="match status" value="4"/>
</dbReference>
<proteinExistence type="predicted"/>
<dbReference type="Proteomes" id="UP000007875">
    <property type="component" value="Unassembled WGS sequence"/>
</dbReference>
<keyword evidence="5 9" id="KW-1133">Transmembrane helix</keyword>
<dbReference type="GO" id="GO:0005886">
    <property type="term" value="C:plasma membrane"/>
    <property type="evidence" value="ECO:0007669"/>
    <property type="project" value="TreeGrafter"/>
</dbReference>
<evidence type="ECO:0000256" key="6">
    <source>
        <dbReference type="ARBA" id="ARBA00023136"/>
    </source>
</evidence>
<dbReference type="eggNOG" id="KOG1215">
    <property type="taxonomic scope" value="Eukaryota"/>
</dbReference>
<dbReference type="GO" id="GO:0009755">
    <property type="term" value="P:hormone-mediated signaling pathway"/>
    <property type="evidence" value="ECO:0007669"/>
    <property type="project" value="TreeGrafter"/>
</dbReference>
<feature type="transmembrane region" description="Helical" evidence="9">
    <location>
        <begin position="284"/>
        <end position="307"/>
    </location>
</feature>
<dbReference type="InterPro" id="IPR000276">
    <property type="entry name" value="GPCR_Rhodpsn"/>
</dbReference>
<name>H2ZDE5_CIOSA</name>
<dbReference type="Gene3D" id="1.20.1070.10">
    <property type="entry name" value="Rhodopsin 7-helix transmembrane proteins"/>
    <property type="match status" value="1"/>
</dbReference>
<dbReference type="SUPFAM" id="SSF57424">
    <property type="entry name" value="LDL receptor-like module"/>
    <property type="match status" value="3"/>
</dbReference>
<dbReference type="OMA" id="CENQTVC"/>
<evidence type="ECO:0000256" key="3">
    <source>
        <dbReference type="ARBA" id="ARBA00022692"/>
    </source>
</evidence>
<dbReference type="PANTHER" id="PTHR24372">
    <property type="entry name" value="GLYCOPROTEIN HORMONE RECEPTOR"/>
    <property type="match status" value="1"/>
</dbReference>
<keyword evidence="2" id="KW-0433">Leucine-rich repeat</keyword>
<dbReference type="Pfam" id="PF00001">
    <property type="entry name" value="7tm_1"/>
    <property type="match status" value="1"/>
</dbReference>
<dbReference type="InterPro" id="IPR036055">
    <property type="entry name" value="LDL_receptor-like_sf"/>
</dbReference>
<dbReference type="SUPFAM" id="SSF81321">
    <property type="entry name" value="Family A G protein-coupled receptor-like"/>
    <property type="match status" value="1"/>
</dbReference>
<evidence type="ECO:0000256" key="5">
    <source>
        <dbReference type="ARBA" id="ARBA00022989"/>
    </source>
</evidence>
<evidence type="ECO:0000256" key="1">
    <source>
        <dbReference type="ARBA" id="ARBA00004370"/>
    </source>
</evidence>
<comment type="caution">
    <text evidence="8">Lacks conserved residue(s) required for the propagation of feature annotation.</text>
</comment>
<feature type="disulfide bond" evidence="8">
    <location>
        <begin position="86"/>
        <end position="101"/>
    </location>
</feature>
<dbReference type="InterPro" id="IPR002172">
    <property type="entry name" value="LDrepeatLR_classA_rpt"/>
</dbReference>
<dbReference type="GO" id="GO:0007189">
    <property type="term" value="P:adenylate cyclase-activating G protein-coupled receptor signaling pathway"/>
    <property type="evidence" value="ECO:0007669"/>
    <property type="project" value="TreeGrafter"/>
</dbReference>
<dbReference type="STRING" id="51511.ENSCSAVP00000015611"/>
<dbReference type="PRINTS" id="PR00261">
    <property type="entry name" value="LDLRECEPTOR"/>
</dbReference>
<keyword evidence="6 9" id="KW-0472">Membrane</keyword>
<evidence type="ECO:0000259" key="10">
    <source>
        <dbReference type="PROSITE" id="PS50262"/>
    </source>
</evidence>
<dbReference type="eggNOG" id="KOG2087">
    <property type="taxonomic scope" value="Eukaryota"/>
</dbReference>
<organism evidence="11 12">
    <name type="scientific">Ciona savignyi</name>
    <name type="common">Pacific transparent sea squirt</name>
    <dbReference type="NCBI Taxonomy" id="51511"/>
    <lineage>
        <taxon>Eukaryota</taxon>
        <taxon>Metazoa</taxon>
        <taxon>Chordata</taxon>
        <taxon>Tunicata</taxon>
        <taxon>Ascidiacea</taxon>
        <taxon>Phlebobranchia</taxon>
        <taxon>Cionidae</taxon>
        <taxon>Ciona</taxon>
    </lineage>
</organism>
<evidence type="ECO:0000256" key="8">
    <source>
        <dbReference type="PROSITE-ProRule" id="PRU00124"/>
    </source>
</evidence>
<accession>H2ZDE5</accession>
<dbReference type="PANTHER" id="PTHR24372:SF77">
    <property type="entry name" value="G-PROTEIN COUPLED RECEPTORS FAMILY 1 PROFILE DOMAIN-CONTAINING PROTEIN"/>
    <property type="match status" value="1"/>
</dbReference>
<sequence length="405" mass="45288">GSNKCVPEEELCNGYSGCPLGSDERNCTDCHPGNLKCGDVLYLPQSNLYDSDINCSDGSDLCFVEGNLKCFRCLDGSLLISTNQVCDGFIDCYDMSDECLCENQTVCNADLDETRDNITEMLAFVEELTQKPNHENMPVCPYGFDEINCTNRHYCRQGRSVSIEQSRTCDGIVDCDDASDETFALCASRRFYCVNKMPLSVDLKLVENGIKDCTDGSDECPVNSNKSSIFSSQFEMIGNPFLRAFFWIMGFAAIFGNLLVLCYTSRKFATKQHKNKVQKSNDWFIINLSIADLLMGIYLIATGIKGVEFSGRYCYYDLEWRSSQFCNILGVFVLLSSQASVFIMAIMTTFRIMGVVCPIKLRNMKVAVIALPTTLAWVGAISISIMPMLNFQSGYFVSGLWYPNN</sequence>
<dbReference type="PROSITE" id="PS50262">
    <property type="entry name" value="G_PROTEIN_RECEP_F1_2"/>
    <property type="match status" value="1"/>
</dbReference>
<evidence type="ECO:0000256" key="7">
    <source>
        <dbReference type="ARBA" id="ARBA00023157"/>
    </source>
</evidence>
<keyword evidence="4" id="KW-0677">Repeat</keyword>
<keyword evidence="7 8" id="KW-1015">Disulfide bond</keyword>
<evidence type="ECO:0000256" key="2">
    <source>
        <dbReference type="ARBA" id="ARBA00022614"/>
    </source>
</evidence>
<feature type="domain" description="G-protein coupled receptors family 1 profile" evidence="10">
    <location>
        <begin position="256"/>
        <end position="405"/>
    </location>
</feature>
<dbReference type="GeneTree" id="ENSGT00940000163045"/>
<dbReference type="InParanoid" id="H2ZDE5"/>
<reference evidence="11" key="2">
    <citation type="submission" date="2025-08" db="UniProtKB">
        <authorList>
            <consortium name="Ensembl"/>
        </authorList>
    </citation>
    <scope>IDENTIFICATION</scope>
</reference>
<evidence type="ECO:0000313" key="11">
    <source>
        <dbReference type="Ensembl" id="ENSCSAVP00000015611.1"/>
    </source>
</evidence>
<reference evidence="12" key="1">
    <citation type="submission" date="2003-08" db="EMBL/GenBank/DDBJ databases">
        <authorList>
            <person name="Birren B."/>
            <person name="Nusbaum C."/>
            <person name="Abebe A."/>
            <person name="Abouelleil A."/>
            <person name="Adekoya E."/>
            <person name="Ait-zahra M."/>
            <person name="Allen N."/>
            <person name="Allen T."/>
            <person name="An P."/>
            <person name="Anderson M."/>
            <person name="Anderson S."/>
            <person name="Arachchi H."/>
            <person name="Armbruster J."/>
            <person name="Bachantsang P."/>
            <person name="Baldwin J."/>
            <person name="Barry A."/>
            <person name="Bayul T."/>
            <person name="Blitshsteyn B."/>
            <person name="Bloom T."/>
            <person name="Blye J."/>
            <person name="Boguslavskiy L."/>
            <person name="Borowsky M."/>
            <person name="Boukhgalter B."/>
            <person name="Brunache A."/>
            <person name="Butler J."/>
            <person name="Calixte N."/>
            <person name="Calvo S."/>
            <person name="Camarata J."/>
            <person name="Campo K."/>
            <person name="Chang J."/>
            <person name="Cheshatsang Y."/>
            <person name="Citroen M."/>
            <person name="Collymore A."/>
            <person name="Considine T."/>
            <person name="Cook A."/>
            <person name="Cooke P."/>
            <person name="Corum B."/>
            <person name="Cuomo C."/>
            <person name="David R."/>
            <person name="Dawoe T."/>
            <person name="Degray S."/>
            <person name="Dodge S."/>
            <person name="Dooley K."/>
            <person name="Dorje P."/>
            <person name="Dorjee K."/>
            <person name="Dorris L."/>
            <person name="Duffey N."/>
            <person name="Dupes A."/>
            <person name="Elkins T."/>
            <person name="Engels R."/>
            <person name="Erickson J."/>
            <person name="Farina A."/>
            <person name="Faro S."/>
            <person name="Ferreira P."/>
            <person name="Fischer H."/>
            <person name="Fitzgerald M."/>
            <person name="Foley K."/>
            <person name="Gage D."/>
            <person name="Galagan J."/>
            <person name="Gearin G."/>
            <person name="Gnerre S."/>
            <person name="Gnirke A."/>
            <person name="Goyette A."/>
            <person name="Graham J."/>
            <person name="Grandbois E."/>
            <person name="Gyaltsen K."/>
            <person name="Hafez N."/>
            <person name="Hagopian D."/>
            <person name="Hagos B."/>
            <person name="Hall J."/>
            <person name="Hatcher B."/>
            <person name="Heller A."/>
            <person name="Higgins H."/>
            <person name="Honan T."/>
            <person name="Horn A."/>
            <person name="Houde N."/>
            <person name="Hughes L."/>
            <person name="Hulme W."/>
            <person name="Husby E."/>
            <person name="Iliev I."/>
            <person name="Jaffe D."/>
            <person name="Jones C."/>
            <person name="Kamal M."/>
            <person name="Kamat A."/>
            <person name="Kamvysselis M."/>
            <person name="Karlsson E."/>
            <person name="Kells C."/>
            <person name="Kieu A."/>
            <person name="Kisner P."/>
            <person name="Kodira C."/>
            <person name="Kulbokas E."/>
            <person name="Labutti K."/>
            <person name="Lama D."/>
            <person name="Landers T."/>
            <person name="Leger J."/>
            <person name="Levine S."/>
            <person name="Lewis D."/>
            <person name="Lewis T."/>
            <person name="Lindblad-toh K."/>
            <person name="Liu X."/>
            <person name="Lokyitsang T."/>
            <person name="Lokyitsang Y."/>
            <person name="Lucien O."/>
            <person name="Lui A."/>
            <person name="Ma L.J."/>
            <person name="Mabbitt R."/>
            <person name="Macdonald J."/>
            <person name="Maclean C."/>
            <person name="Major J."/>
            <person name="Manning J."/>
            <person name="Marabella R."/>
            <person name="Maru K."/>
            <person name="Matthews C."/>
            <person name="Mauceli E."/>
            <person name="Mccarthy M."/>
            <person name="Mcdonough S."/>
            <person name="Mcghee T."/>
            <person name="Meldrim J."/>
            <person name="Meneus L."/>
            <person name="Mesirov J."/>
            <person name="Mihalev A."/>
            <person name="Mihova T."/>
            <person name="Mikkelsen T."/>
            <person name="Mlenga V."/>
            <person name="Moru K."/>
            <person name="Mozes J."/>
            <person name="Mulrain L."/>
            <person name="Munson G."/>
            <person name="Naylor J."/>
            <person name="Newes C."/>
            <person name="Nguyen C."/>
            <person name="Nguyen N."/>
            <person name="Nguyen T."/>
            <person name="Nicol R."/>
            <person name="Nielsen C."/>
            <person name="Nizzari M."/>
            <person name="Norbu C."/>
            <person name="Norbu N."/>
            <person name="O'donnell P."/>
            <person name="Okoawo O."/>
            <person name="O'leary S."/>
            <person name="Omotosho B."/>
            <person name="O'neill K."/>
            <person name="Osman S."/>
            <person name="Parker S."/>
            <person name="Perrin D."/>
            <person name="Phunkhang P."/>
            <person name="Piqani B."/>
            <person name="Purcell S."/>
            <person name="Rachupka T."/>
            <person name="Ramasamy U."/>
            <person name="Rameau R."/>
            <person name="Ray V."/>
            <person name="Raymond C."/>
            <person name="Retta R."/>
            <person name="Richardson S."/>
            <person name="Rise C."/>
            <person name="Rodriguez J."/>
            <person name="Rogers J."/>
            <person name="Rogov P."/>
            <person name="Rutman M."/>
            <person name="Schupbach R."/>
            <person name="Seaman C."/>
            <person name="Settipalli S."/>
            <person name="Sharpe T."/>
            <person name="Sheridan J."/>
            <person name="Sherpa N."/>
            <person name="Shi J."/>
            <person name="Smirnov S."/>
            <person name="Smith C."/>
            <person name="Sougnez C."/>
            <person name="Spencer B."/>
            <person name="Stalker J."/>
            <person name="Stange-thomann N."/>
            <person name="Stavropoulos S."/>
            <person name="Stetson K."/>
            <person name="Stone C."/>
            <person name="Stone S."/>
            <person name="Stubbs M."/>
            <person name="Talamas J."/>
            <person name="Tchuinga P."/>
            <person name="Tenzing P."/>
            <person name="Tesfaye S."/>
            <person name="Theodore J."/>
            <person name="Thoulutsang Y."/>
            <person name="Topham K."/>
            <person name="Towey S."/>
            <person name="Tsamla T."/>
            <person name="Tsomo N."/>
            <person name="Vallee D."/>
            <person name="Vassiliev H."/>
            <person name="Venkataraman V."/>
            <person name="Vinson J."/>
            <person name="Vo A."/>
            <person name="Wade C."/>
            <person name="Wang S."/>
            <person name="Wangchuk T."/>
            <person name="Wangdi T."/>
            <person name="Whittaker C."/>
            <person name="Wilkinson J."/>
            <person name="Wu Y."/>
            <person name="Wyman D."/>
            <person name="Yadav S."/>
            <person name="Yang S."/>
            <person name="Yang X."/>
            <person name="Yeager S."/>
            <person name="Yee E."/>
            <person name="Young G."/>
            <person name="Zainoun J."/>
            <person name="Zembeck L."/>
            <person name="Zimmer A."/>
            <person name="Zody M."/>
            <person name="Lander E."/>
        </authorList>
    </citation>
    <scope>NUCLEOTIDE SEQUENCE [LARGE SCALE GENOMIC DNA]</scope>
</reference>
<dbReference type="GO" id="GO:0008528">
    <property type="term" value="F:G protein-coupled peptide receptor activity"/>
    <property type="evidence" value="ECO:0007669"/>
    <property type="project" value="TreeGrafter"/>
</dbReference>
<feature type="transmembrane region" description="Helical" evidence="9">
    <location>
        <begin position="244"/>
        <end position="263"/>
    </location>
</feature>
<keyword evidence="3 9" id="KW-0812">Transmembrane</keyword>
<feature type="transmembrane region" description="Helical" evidence="9">
    <location>
        <begin position="327"/>
        <end position="354"/>
    </location>
</feature>
<dbReference type="Ensembl" id="ENSCSAVT00000015789.1">
    <property type="protein sequence ID" value="ENSCSAVP00000015611.1"/>
    <property type="gene ID" value="ENSCSAVG00000009171.1"/>
</dbReference>
<comment type="subcellular location">
    <subcellularLocation>
        <location evidence="1">Membrane</location>
    </subcellularLocation>
</comment>
<feature type="transmembrane region" description="Helical" evidence="9">
    <location>
        <begin position="366"/>
        <end position="389"/>
    </location>
</feature>
<protein>
    <recommendedName>
        <fullName evidence="10">G-protein coupled receptors family 1 profile domain-containing protein</fullName>
    </recommendedName>
</protein>
<dbReference type="AlphaFoldDB" id="H2ZDE5"/>
<reference evidence="11" key="3">
    <citation type="submission" date="2025-09" db="UniProtKB">
        <authorList>
            <consortium name="Ensembl"/>
        </authorList>
    </citation>
    <scope>IDENTIFICATION</scope>
</reference>
<dbReference type="Gene3D" id="4.10.400.10">
    <property type="entry name" value="Low-density Lipoprotein Receptor"/>
    <property type="match status" value="2"/>
</dbReference>
<evidence type="ECO:0000256" key="4">
    <source>
        <dbReference type="ARBA" id="ARBA00022737"/>
    </source>
</evidence>
<keyword evidence="12" id="KW-1185">Reference proteome</keyword>
<dbReference type="InterPro" id="IPR017452">
    <property type="entry name" value="GPCR_Rhodpsn_7TM"/>
</dbReference>
<dbReference type="HOGENOM" id="CLU_565694_0_0_1"/>
<dbReference type="PROSITE" id="PS50068">
    <property type="entry name" value="LDLRA_2"/>
    <property type="match status" value="2"/>
</dbReference>
<evidence type="ECO:0000313" key="12">
    <source>
        <dbReference type="Proteomes" id="UP000007875"/>
    </source>
</evidence>
<evidence type="ECO:0000256" key="9">
    <source>
        <dbReference type="SAM" id="Phobius"/>
    </source>
</evidence>